<name>A0A841ARF9_9MICO</name>
<dbReference type="Pfam" id="PF12833">
    <property type="entry name" value="HTH_18"/>
    <property type="match status" value="1"/>
</dbReference>
<feature type="domain" description="HTH araC/xylS-type" evidence="4">
    <location>
        <begin position="82"/>
        <end position="180"/>
    </location>
</feature>
<accession>A0A841ARF9</accession>
<dbReference type="PROSITE" id="PS01124">
    <property type="entry name" value="HTH_ARAC_FAMILY_2"/>
    <property type="match status" value="1"/>
</dbReference>
<dbReference type="AlphaFoldDB" id="A0A841ARF9"/>
<dbReference type="GO" id="GO:0003700">
    <property type="term" value="F:DNA-binding transcription factor activity"/>
    <property type="evidence" value="ECO:0007669"/>
    <property type="project" value="InterPro"/>
</dbReference>
<dbReference type="InterPro" id="IPR009057">
    <property type="entry name" value="Homeodomain-like_sf"/>
</dbReference>
<reference evidence="5 6" key="1">
    <citation type="submission" date="2020-08" db="EMBL/GenBank/DDBJ databases">
        <title>Sequencing the genomes of 1000 actinobacteria strains.</title>
        <authorList>
            <person name="Klenk H.-P."/>
        </authorList>
    </citation>
    <scope>NUCLEOTIDE SEQUENCE [LARGE SCALE GENOMIC DNA]</scope>
    <source>
        <strain evidence="5 6">DSM 105784</strain>
    </source>
</reference>
<dbReference type="InterPro" id="IPR018062">
    <property type="entry name" value="HTH_AraC-typ_CS"/>
</dbReference>
<dbReference type="PANTHER" id="PTHR46796:SF7">
    <property type="entry name" value="ARAC FAMILY TRANSCRIPTIONAL REGULATOR"/>
    <property type="match status" value="1"/>
</dbReference>
<dbReference type="InterPro" id="IPR050204">
    <property type="entry name" value="AraC_XylS_family_regulators"/>
</dbReference>
<evidence type="ECO:0000256" key="2">
    <source>
        <dbReference type="ARBA" id="ARBA00023125"/>
    </source>
</evidence>
<gene>
    <name evidence="5" type="ORF">HD599_002332</name>
</gene>
<evidence type="ECO:0000256" key="1">
    <source>
        <dbReference type="ARBA" id="ARBA00023015"/>
    </source>
</evidence>
<dbReference type="EMBL" id="JACHMJ010000001">
    <property type="protein sequence ID" value="MBB5844009.1"/>
    <property type="molecule type" value="Genomic_DNA"/>
</dbReference>
<keyword evidence="3" id="KW-0804">Transcription</keyword>
<proteinExistence type="predicted"/>
<evidence type="ECO:0000313" key="5">
    <source>
        <dbReference type="EMBL" id="MBB5844009.1"/>
    </source>
</evidence>
<dbReference type="SMART" id="SM00342">
    <property type="entry name" value="HTH_ARAC"/>
    <property type="match status" value="1"/>
</dbReference>
<comment type="caution">
    <text evidence="5">The sequence shown here is derived from an EMBL/GenBank/DDBJ whole genome shotgun (WGS) entry which is preliminary data.</text>
</comment>
<sequence>MAELLRDALPALVHIPASGPAPSRSSGLVKRLFEEASGTRLGSGFAIRQNAQLLLLEALRSYLEREQPAVGWLRVLADQSLAPALRLMHAEPGRPWGLVELASTAGMSRTVYSERFRRAADEPPLAYLSPWRMVLAQHALRDPDARIGALAAQLGYGLDSAFSDAFKRIVGESPTHYRQHAGRAAPSRQLRHFVH</sequence>
<dbReference type="Proteomes" id="UP000536685">
    <property type="component" value="Unassembled WGS sequence"/>
</dbReference>
<dbReference type="InterPro" id="IPR032783">
    <property type="entry name" value="AraC_lig"/>
</dbReference>
<dbReference type="InterPro" id="IPR018060">
    <property type="entry name" value="HTH_AraC"/>
</dbReference>
<protein>
    <submittedName>
        <fullName evidence="5">Transcriptional regulator GlxA family with amidase domain</fullName>
    </submittedName>
</protein>
<dbReference type="Pfam" id="PF12852">
    <property type="entry name" value="Cupin_6"/>
    <property type="match status" value="1"/>
</dbReference>
<evidence type="ECO:0000256" key="3">
    <source>
        <dbReference type="ARBA" id="ARBA00023163"/>
    </source>
</evidence>
<evidence type="ECO:0000313" key="6">
    <source>
        <dbReference type="Proteomes" id="UP000536685"/>
    </source>
</evidence>
<evidence type="ECO:0000259" key="4">
    <source>
        <dbReference type="PROSITE" id="PS01124"/>
    </source>
</evidence>
<dbReference type="GO" id="GO:0043565">
    <property type="term" value="F:sequence-specific DNA binding"/>
    <property type="evidence" value="ECO:0007669"/>
    <property type="project" value="InterPro"/>
</dbReference>
<dbReference type="Gene3D" id="1.10.10.60">
    <property type="entry name" value="Homeodomain-like"/>
    <property type="match status" value="2"/>
</dbReference>
<keyword evidence="2" id="KW-0238">DNA-binding</keyword>
<dbReference type="SUPFAM" id="SSF46689">
    <property type="entry name" value="Homeodomain-like"/>
    <property type="match status" value="2"/>
</dbReference>
<keyword evidence="1" id="KW-0805">Transcription regulation</keyword>
<organism evidence="5 6">
    <name type="scientific">Conyzicola lurida</name>
    <dbReference type="NCBI Taxonomy" id="1172621"/>
    <lineage>
        <taxon>Bacteria</taxon>
        <taxon>Bacillati</taxon>
        <taxon>Actinomycetota</taxon>
        <taxon>Actinomycetes</taxon>
        <taxon>Micrococcales</taxon>
        <taxon>Microbacteriaceae</taxon>
        <taxon>Conyzicola</taxon>
    </lineage>
</organism>
<dbReference type="PROSITE" id="PS00041">
    <property type="entry name" value="HTH_ARAC_FAMILY_1"/>
    <property type="match status" value="1"/>
</dbReference>
<keyword evidence="6" id="KW-1185">Reference proteome</keyword>
<dbReference type="PANTHER" id="PTHR46796">
    <property type="entry name" value="HTH-TYPE TRANSCRIPTIONAL ACTIVATOR RHAS-RELATED"/>
    <property type="match status" value="1"/>
</dbReference>